<dbReference type="GO" id="GO:0008270">
    <property type="term" value="F:zinc ion binding"/>
    <property type="evidence" value="ECO:0007669"/>
    <property type="project" value="UniProtKB-KW"/>
</dbReference>
<evidence type="ECO:0000256" key="1">
    <source>
        <dbReference type="ARBA" id="ARBA00007070"/>
    </source>
</evidence>
<dbReference type="PANTHER" id="PTHR23323">
    <property type="entry name" value="VACUOLAR PROTEIN SORTING-ASSOCIATED PROTEIN"/>
    <property type="match status" value="1"/>
</dbReference>
<dbReference type="InterPro" id="IPR057307">
    <property type="entry name" value="PEP5_VPS11_N"/>
</dbReference>
<dbReference type="GO" id="GO:0007033">
    <property type="term" value="P:vacuole organization"/>
    <property type="evidence" value="ECO:0007669"/>
    <property type="project" value="TreeGrafter"/>
</dbReference>
<keyword evidence="12" id="KW-0175">Coiled coil</keyword>
<dbReference type="InterPro" id="IPR024763">
    <property type="entry name" value="VPS11_C"/>
</dbReference>
<evidence type="ECO:0000256" key="12">
    <source>
        <dbReference type="SAM" id="Coils"/>
    </source>
</evidence>
<protein>
    <recommendedName>
        <fullName evidence="9">E3 ubiquitin-protein ligase PEP5</fullName>
        <ecNumber evidence="9">2.3.2.27</ecNumber>
    </recommendedName>
</protein>
<dbReference type="GO" id="GO:0006904">
    <property type="term" value="P:vesicle docking involved in exocytosis"/>
    <property type="evidence" value="ECO:0007669"/>
    <property type="project" value="TreeGrafter"/>
</dbReference>
<dbReference type="AlphaFoldDB" id="A0A125RDY1"/>
<dbReference type="Proteomes" id="UP000243052">
    <property type="component" value="Chromosome ii"/>
</dbReference>
<keyword evidence="4 10" id="KW-0863">Zinc-finger</keyword>
<dbReference type="SUPFAM" id="SSF50978">
    <property type="entry name" value="WD40 repeat-like"/>
    <property type="match status" value="1"/>
</dbReference>
<dbReference type="InterPro" id="IPR001965">
    <property type="entry name" value="Znf_PHD"/>
</dbReference>
<evidence type="ECO:0000259" key="13">
    <source>
        <dbReference type="PROSITE" id="PS50089"/>
    </source>
</evidence>
<keyword evidence="9" id="KW-0926">Vacuole</keyword>
<keyword evidence="3" id="KW-0479">Metal-binding</keyword>
<comment type="subunit">
    <text evidence="9">Component of the homotypic vacuole fusion and vacuole protein sorting (HOPS) complex. Component of the class C core vacuole/endosome tethering (CORVET) complex.</text>
</comment>
<dbReference type="GeneID" id="28722076"/>
<evidence type="ECO:0000313" key="14">
    <source>
        <dbReference type="EMBL" id="AMD18891.1"/>
    </source>
</evidence>
<dbReference type="InterPro" id="IPR036322">
    <property type="entry name" value="WD40_repeat_dom_sf"/>
</dbReference>
<dbReference type="EMBL" id="CP014242">
    <property type="protein sequence ID" value="AMD18891.1"/>
    <property type="molecule type" value="Genomic_DNA"/>
</dbReference>
<evidence type="ECO:0000256" key="10">
    <source>
        <dbReference type="PROSITE-ProRule" id="PRU00175"/>
    </source>
</evidence>
<evidence type="ECO:0000256" key="5">
    <source>
        <dbReference type="ARBA" id="ARBA00022833"/>
    </source>
</evidence>
<dbReference type="EC" id="2.3.2.27" evidence="9"/>
<evidence type="ECO:0000256" key="9">
    <source>
        <dbReference type="PIRNR" id="PIRNR007860"/>
    </source>
</evidence>
<evidence type="ECO:0000256" key="4">
    <source>
        <dbReference type="ARBA" id="ARBA00022771"/>
    </source>
</evidence>
<dbReference type="Pfam" id="PF12451">
    <property type="entry name" value="VPS11_C"/>
    <property type="match status" value="1"/>
</dbReference>
<dbReference type="InterPro" id="IPR016528">
    <property type="entry name" value="VPS11"/>
</dbReference>
<dbReference type="SUPFAM" id="SSF57850">
    <property type="entry name" value="RING/U-box"/>
    <property type="match status" value="1"/>
</dbReference>
<dbReference type="GO" id="GO:0033263">
    <property type="term" value="C:CORVET complex"/>
    <property type="evidence" value="ECO:0007669"/>
    <property type="project" value="UniProtKB-UniRule"/>
</dbReference>
<evidence type="ECO:0000256" key="8">
    <source>
        <dbReference type="ARBA" id="ARBA00029433"/>
    </source>
</evidence>
<dbReference type="GO" id="GO:0030897">
    <property type="term" value="C:HOPS complex"/>
    <property type="evidence" value="ECO:0007669"/>
    <property type="project" value="UniProtKB-UniRule"/>
</dbReference>
<dbReference type="InterPro" id="IPR057308">
    <property type="entry name" value="CHCR_PEP5_VPS11"/>
</dbReference>
<evidence type="ECO:0000256" key="3">
    <source>
        <dbReference type="ARBA" id="ARBA00022723"/>
    </source>
</evidence>
<dbReference type="PROSITE" id="PS50089">
    <property type="entry name" value="ZF_RING_2"/>
    <property type="match status" value="1"/>
</dbReference>
<dbReference type="InterPro" id="IPR000547">
    <property type="entry name" value="Clathrin_H-chain/VPS_repeat"/>
</dbReference>
<dbReference type="PROSITE" id="PS50236">
    <property type="entry name" value="CHCR"/>
    <property type="match status" value="1"/>
</dbReference>
<comment type="similarity">
    <text evidence="1 9">Belongs to the VPS11 family.</text>
</comment>
<comment type="subcellular location">
    <subcellularLocation>
        <location evidence="8">Endomembrane system</location>
        <topology evidence="8">Peripheral membrane protein</topology>
        <orientation evidence="8">Cytoplasmic side</orientation>
    </subcellularLocation>
    <subcellularLocation>
        <location evidence="9">Vacuole membrane</location>
        <topology evidence="9">Peripheral membrane protein</topology>
        <orientation evidence="9">Cytoplasmic side</orientation>
    </subcellularLocation>
</comment>
<dbReference type="SMART" id="SM00249">
    <property type="entry name" value="PHD"/>
    <property type="match status" value="1"/>
</dbReference>
<keyword evidence="9" id="KW-0808">Transferase</keyword>
<feature type="repeat" description="CHCR" evidence="11">
    <location>
        <begin position="405"/>
        <end position="585"/>
    </location>
</feature>
<dbReference type="InterPro" id="IPR015943">
    <property type="entry name" value="WD40/YVTN_repeat-like_dom_sf"/>
</dbReference>
<keyword evidence="5" id="KW-0862">Zinc</keyword>
<evidence type="ECO:0000313" key="15">
    <source>
        <dbReference type="Proteomes" id="UP000243052"/>
    </source>
</evidence>
<dbReference type="OrthoDB" id="26184at2759"/>
<keyword evidence="9" id="KW-0833">Ubl conjugation pathway</keyword>
<keyword evidence="2 9" id="KW-0813">Transport</keyword>
<dbReference type="InterPro" id="IPR001841">
    <property type="entry name" value="Znf_RING"/>
</dbReference>
<evidence type="ECO:0000256" key="2">
    <source>
        <dbReference type="ARBA" id="ARBA00022448"/>
    </source>
</evidence>
<keyword evidence="15" id="KW-1185">Reference proteome</keyword>
<keyword evidence="7 9" id="KW-0472">Membrane</keyword>
<dbReference type="Gene3D" id="2.130.10.10">
    <property type="entry name" value="YVTN repeat-like/Quinoprotein amine dehydrogenase"/>
    <property type="match status" value="1"/>
</dbReference>
<dbReference type="GO" id="GO:0000329">
    <property type="term" value="C:fungal-type vacuole membrane"/>
    <property type="evidence" value="ECO:0007669"/>
    <property type="project" value="UniProtKB-UniRule"/>
</dbReference>
<dbReference type="STRING" id="45286.A0A125RDY1"/>
<dbReference type="RefSeq" id="XP_017985887.1">
    <property type="nucleotide sequence ID" value="XM_018130017.1"/>
</dbReference>
<reference evidence="14 15" key="1">
    <citation type="submission" date="2016-01" db="EMBL/GenBank/DDBJ databases">
        <title>Genome sequence of the yeast Holleya sinecauda.</title>
        <authorList>
            <person name="Dietrich F.S."/>
        </authorList>
    </citation>
    <scope>NUCLEOTIDE SEQUENCE [LARGE SCALE GENOMIC DNA]</scope>
    <source>
        <strain evidence="14 15">ATCC 58844</strain>
    </source>
</reference>
<evidence type="ECO:0000256" key="6">
    <source>
        <dbReference type="ARBA" id="ARBA00022927"/>
    </source>
</evidence>
<dbReference type="InterPro" id="IPR013083">
    <property type="entry name" value="Znf_RING/FYVE/PHD"/>
</dbReference>
<dbReference type="PIRSF" id="PIRSF007860">
    <property type="entry name" value="VPS11"/>
    <property type="match status" value="1"/>
</dbReference>
<dbReference type="Pfam" id="PF23341">
    <property type="entry name" value="PEP5_VPS11_N"/>
    <property type="match status" value="1"/>
</dbReference>
<accession>A0A125RDY1</accession>
<keyword evidence="6 9" id="KW-0653">Protein transport</keyword>
<dbReference type="GO" id="GO:0061630">
    <property type="term" value="F:ubiquitin protein ligase activity"/>
    <property type="evidence" value="ECO:0007669"/>
    <property type="project" value="UniProtKB-EC"/>
</dbReference>
<evidence type="ECO:0000256" key="7">
    <source>
        <dbReference type="ARBA" id="ARBA00023136"/>
    </source>
</evidence>
<dbReference type="GO" id="GO:0006886">
    <property type="term" value="P:intracellular protein transport"/>
    <property type="evidence" value="ECO:0007669"/>
    <property type="project" value="UniProtKB-UniRule"/>
</dbReference>
<name>A0A125RDY1_9SACH</name>
<dbReference type="Pfam" id="PF23356">
    <property type="entry name" value="TPR_PEP5_VPS11"/>
    <property type="match status" value="1"/>
</dbReference>
<dbReference type="GO" id="GO:0030674">
    <property type="term" value="F:protein-macromolecule adaptor activity"/>
    <property type="evidence" value="ECO:0007669"/>
    <property type="project" value="TreeGrafter"/>
</dbReference>
<feature type="coiled-coil region" evidence="12">
    <location>
        <begin position="887"/>
        <end position="914"/>
    </location>
</feature>
<dbReference type="GO" id="GO:0007032">
    <property type="term" value="P:endosome organization"/>
    <property type="evidence" value="ECO:0007669"/>
    <property type="project" value="TreeGrafter"/>
</dbReference>
<organism evidence="14 15">
    <name type="scientific">Eremothecium sinecaudum</name>
    <dbReference type="NCBI Taxonomy" id="45286"/>
    <lineage>
        <taxon>Eukaryota</taxon>
        <taxon>Fungi</taxon>
        <taxon>Dikarya</taxon>
        <taxon>Ascomycota</taxon>
        <taxon>Saccharomycotina</taxon>
        <taxon>Saccharomycetes</taxon>
        <taxon>Saccharomycetales</taxon>
        <taxon>Saccharomycetaceae</taxon>
        <taxon>Eremothecium</taxon>
    </lineage>
</organism>
<dbReference type="SMART" id="SM00184">
    <property type="entry name" value="RING"/>
    <property type="match status" value="1"/>
</dbReference>
<sequence length="1027" mass="116375">MSFTSQRQFQLFESTPIKDPYFGSESPLYSDTTLSAVAPLGNGVIATAVKSAYIQVIDLKTSSVISEFKAFSDNFQITYMEHVLNDFLVSVGECVGQPSSIKVWNLQKKPKSEFEFHTTCTIKNGNNTFPISAISISSDLSCIVIGFVNGRIILVRGDLYRDRGSRQRVIYEDANSEPITGLFLRNDNTLCFTTTPSKIQVFRTTGRNNGEPERILNDRSGADLNCSYFNKSTDELLCCLNDSIDFYKATGEKRSLVMDVPLKKRVFLIDSDHILLVCGVSSSNITSLSMNNPATVTNRLLLFDVKNKIIAMNLLLASNIVKVYGDVINDTYSTYLVTTDGVINKITEKSVEKQIKIITQREEFSIALQVAEQHSASALRIQEIRKQYGDYLYKKNLKEEAVAQYVQCLDVTESSEIISKFGIQKSSRADDSKNLATYIWSMIKQNNSNADHVTLLLIILIKLKDTEGLVYFISHFSRTGEFIEAGETESEWLVDDESYFYSDKTLFDLDTILQLLKDSTLDKLAFKLVHKFSKDPLQIVDVILNTLDDPHSALKYIKTLHIDDTLRVMIEFSKILLQKLPNDTNALLIEVFTGRYQRAACKVDILQEKRIISLNNPVFHSYKAFVTYMNLGSSDHSSLDEIPKPTYHPPKPSLVFPSFIDRPYQFVVFLEACLESYNKYQGFVRDKQEILTTLYDVYLSLANSAEEDQKQEWYSKAMGVFKESERLLSNKKASKSQKGLNSYSLDNSLMMLIAHINNVDLYSVAEKGSSGDKSESSFLSKGNLANVFRSMCLTRDAVKCMRFLEKYGKTEPELYRMALNFFLTSPHIYNDIGGDAVFKRRVLDKVVSLELMQPLDILQSLSQTNVATFGLVKDFLVNHIKCQQRETENNEKLINSYQSELQEKRNQLSALLNTSDPIQVKVKNNFCKMCHTSLDLPVVFFKCGHIFHQRCLSEESDLEAKNKLYKCPNCAVEMENSVSMAKAQRSISTNVNLLKAALYNEDNHRDRFKVVSEFIGKGGLETPIGID</sequence>
<feature type="domain" description="RING-type" evidence="13">
    <location>
        <begin position="927"/>
        <end position="970"/>
    </location>
</feature>
<proteinExistence type="inferred from homology"/>
<gene>
    <name evidence="14" type="ORF">AW171_hschr2414</name>
</gene>
<dbReference type="PANTHER" id="PTHR23323:SF24">
    <property type="entry name" value="VACUOLAR PROTEIN SORTING-ASSOCIATED PROTEIN 11 HOMOLOG"/>
    <property type="match status" value="1"/>
</dbReference>
<dbReference type="CDD" id="cd16688">
    <property type="entry name" value="RING-H2_Vps11"/>
    <property type="match status" value="1"/>
</dbReference>
<comment type="catalytic activity">
    <reaction evidence="9">
        <text>S-ubiquitinyl-[E2 ubiquitin-conjugating enzyme]-L-cysteine + [acceptor protein]-L-lysine = [E2 ubiquitin-conjugating enzyme]-L-cysteine + N(6)-ubiquitinyl-[acceptor protein]-L-lysine.</text>
        <dbReference type="EC" id="2.3.2.27"/>
    </reaction>
</comment>
<evidence type="ECO:0000256" key="11">
    <source>
        <dbReference type="PROSITE-ProRule" id="PRU01006"/>
    </source>
</evidence>
<dbReference type="GO" id="GO:0048284">
    <property type="term" value="P:organelle fusion"/>
    <property type="evidence" value="ECO:0007669"/>
    <property type="project" value="TreeGrafter"/>
</dbReference>
<dbReference type="Gene3D" id="3.30.40.10">
    <property type="entry name" value="Zinc/RING finger domain, C3HC4 (zinc finger)"/>
    <property type="match status" value="1"/>
</dbReference>